<reference evidence="6" key="1">
    <citation type="submission" date="2025-08" db="UniProtKB">
        <authorList>
            <consortium name="RefSeq"/>
        </authorList>
    </citation>
    <scope>IDENTIFICATION</scope>
</reference>
<evidence type="ECO:0000256" key="3">
    <source>
        <dbReference type="SAM" id="MobiDB-lite"/>
    </source>
</evidence>
<gene>
    <name evidence="6" type="primary">LOC106819089</name>
</gene>
<keyword evidence="1 2" id="KW-0238">DNA-binding</keyword>
<proteinExistence type="predicted"/>
<dbReference type="InterPro" id="IPR036910">
    <property type="entry name" value="HMG_box_dom_sf"/>
</dbReference>
<feature type="domain" description="HMG box" evidence="4">
    <location>
        <begin position="40"/>
        <end position="108"/>
    </location>
</feature>
<dbReference type="GeneID" id="106819089"/>
<dbReference type="PANTHER" id="PTHR10270:SF323">
    <property type="entry name" value="TRANSCRIPTION FACTOR SOX-14-RELATED"/>
    <property type="match status" value="1"/>
</dbReference>
<feature type="region of interest" description="Disordered" evidence="3">
    <location>
        <begin position="202"/>
        <end position="243"/>
    </location>
</feature>
<dbReference type="PANTHER" id="PTHR10270">
    <property type="entry name" value="SOX TRANSCRIPTION FACTOR"/>
    <property type="match status" value="1"/>
</dbReference>
<dbReference type="InterPro" id="IPR009071">
    <property type="entry name" value="HMG_box_dom"/>
</dbReference>
<accession>A0ABM1F464</accession>
<protein>
    <submittedName>
        <fullName evidence="6">Transcription factor SOX-11-like</fullName>
    </submittedName>
</protein>
<feature type="compositionally biased region" description="Polar residues" evidence="3">
    <location>
        <begin position="210"/>
        <end position="222"/>
    </location>
</feature>
<dbReference type="SMART" id="SM00398">
    <property type="entry name" value="HMG"/>
    <property type="match status" value="1"/>
</dbReference>
<dbReference type="Proteomes" id="UP000695022">
    <property type="component" value="Unplaced"/>
</dbReference>
<evidence type="ECO:0000256" key="2">
    <source>
        <dbReference type="PROSITE-ProRule" id="PRU00267"/>
    </source>
</evidence>
<feature type="region of interest" description="Disordered" evidence="3">
    <location>
        <begin position="104"/>
        <end position="160"/>
    </location>
</feature>
<name>A0ABM1F464_PRICU</name>
<sequence>MLPSQRDQYQQTVFGSQVVKQESVTPYTDATKCKKSSNHIKRPMNAFMVWSQIERRKIVEVQPDMHNAEISKQLGKRWKSLIDSEKSPFVEEAERLRVLHQQEYPDYKYRPRKKAKGTPASQGAAKHSDGKVCKPNKSKSDKKQRKSAASEYNSGFLHGVSSPTSSINTNKLKLKLTIDKKFKESIKASRVIPFCTTQLTPPAKVPCSPGQHSPATPDSTSFYDDMFDSPRSATHSDGGSVDTYSVSSRSSGYCSSDVGSNDGTGDLTDMLNLPSNWQAEFANIALTDSEFERIKESHFEFPDYDYADVNDLDWLDQLGEGNLTSLLSA</sequence>
<keyword evidence="5" id="KW-1185">Reference proteome</keyword>
<dbReference type="Pfam" id="PF00505">
    <property type="entry name" value="HMG_box"/>
    <property type="match status" value="1"/>
</dbReference>
<evidence type="ECO:0000256" key="1">
    <source>
        <dbReference type="ARBA" id="ARBA00023125"/>
    </source>
</evidence>
<dbReference type="SUPFAM" id="SSF47095">
    <property type="entry name" value="HMG-box"/>
    <property type="match status" value="1"/>
</dbReference>
<organism evidence="5 6">
    <name type="scientific">Priapulus caudatus</name>
    <name type="common">Priapulid worm</name>
    <dbReference type="NCBI Taxonomy" id="37621"/>
    <lineage>
        <taxon>Eukaryota</taxon>
        <taxon>Metazoa</taxon>
        <taxon>Ecdysozoa</taxon>
        <taxon>Scalidophora</taxon>
        <taxon>Priapulida</taxon>
        <taxon>Priapulimorpha</taxon>
        <taxon>Priapulimorphida</taxon>
        <taxon>Priapulidae</taxon>
        <taxon>Priapulus</taxon>
    </lineage>
</organism>
<dbReference type="PROSITE" id="PS50118">
    <property type="entry name" value="HMG_BOX_2"/>
    <property type="match status" value="1"/>
</dbReference>
<feature type="compositionally biased region" description="Basic residues" evidence="3">
    <location>
        <begin position="134"/>
        <end position="146"/>
    </location>
</feature>
<keyword evidence="2" id="KW-0539">Nucleus</keyword>
<dbReference type="Gene3D" id="1.10.30.10">
    <property type="entry name" value="High mobility group box domain"/>
    <property type="match status" value="1"/>
</dbReference>
<evidence type="ECO:0000313" key="5">
    <source>
        <dbReference type="Proteomes" id="UP000695022"/>
    </source>
</evidence>
<dbReference type="InterPro" id="IPR050140">
    <property type="entry name" value="SRY-related_HMG-box_TF-like"/>
</dbReference>
<dbReference type="CDD" id="cd22029">
    <property type="entry name" value="HMG-box_SoxC"/>
    <property type="match status" value="1"/>
</dbReference>
<evidence type="ECO:0000259" key="4">
    <source>
        <dbReference type="PROSITE" id="PS50118"/>
    </source>
</evidence>
<dbReference type="RefSeq" id="XP_014679235.1">
    <property type="nucleotide sequence ID" value="XM_014823749.1"/>
</dbReference>
<feature type="DNA-binding region" description="HMG box" evidence="2">
    <location>
        <begin position="40"/>
        <end position="108"/>
    </location>
</feature>
<evidence type="ECO:0000313" key="6">
    <source>
        <dbReference type="RefSeq" id="XP_014679235.1"/>
    </source>
</evidence>